<name>A0AAW7XHR7_9GAMM</name>
<dbReference type="InterPro" id="IPR000073">
    <property type="entry name" value="AB_hydrolase_1"/>
</dbReference>
<dbReference type="Proteomes" id="UP001169862">
    <property type="component" value="Unassembled WGS sequence"/>
</dbReference>
<evidence type="ECO:0000313" key="3">
    <source>
        <dbReference type="Proteomes" id="UP001169862"/>
    </source>
</evidence>
<dbReference type="InterPro" id="IPR029058">
    <property type="entry name" value="AB_hydrolase_fold"/>
</dbReference>
<dbReference type="InterPro" id="IPR051044">
    <property type="entry name" value="MAG_DAG_Lipase"/>
</dbReference>
<organism evidence="2 3">
    <name type="scientific">Neptunomonas phycophila</name>
    <dbReference type="NCBI Taxonomy" id="1572645"/>
    <lineage>
        <taxon>Bacteria</taxon>
        <taxon>Pseudomonadati</taxon>
        <taxon>Pseudomonadota</taxon>
        <taxon>Gammaproteobacteria</taxon>
        <taxon>Oceanospirillales</taxon>
        <taxon>Oceanospirillaceae</taxon>
        <taxon>Neptunomonas</taxon>
    </lineage>
</organism>
<dbReference type="AlphaFoldDB" id="A0AAW7XHR7"/>
<dbReference type="SUPFAM" id="SSF53474">
    <property type="entry name" value="alpha/beta-Hydrolases"/>
    <property type="match status" value="1"/>
</dbReference>
<dbReference type="EMBL" id="JAUOPG010000005">
    <property type="protein sequence ID" value="MDO6453685.1"/>
    <property type="molecule type" value="Genomic_DNA"/>
</dbReference>
<dbReference type="GO" id="GO:0016787">
    <property type="term" value="F:hydrolase activity"/>
    <property type="evidence" value="ECO:0007669"/>
    <property type="project" value="UniProtKB-KW"/>
</dbReference>
<dbReference type="PRINTS" id="PR00111">
    <property type="entry name" value="ABHYDROLASE"/>
</dbReference>
<dbReference type="Gene3D" id="3.40.50.1820">
    <property type="entry name" value="alpha/beta hydrolase"/>
    <property type="match status" value="1"/>
</dbReference>
<sequence length="330" mass="37684">MTHFNADEMRSQLRAFNPETPFLIEGVWQEYHALYKLASSVEKYHYSMGIEVLDDTELVVQLFAPNADLKRAKGTVVLMHGYMDHVALYGKLISHIVEQGWALLSYDLPGHGLSSGASHAIGRFSEYAAQLEQVLSHHPQLASPLVLMGQSTGGAIILEHHRLFGDAVASADNSGVSERLDVAHRILLAPLIRPKQYRAIQLQYHIFHYFLDRVKRFYTPNSHDKGFTRFIRDKDPLQKSWVSVDWIGAMLEWVKSIETWRPKQTDVTVFQGTDDQTVEWEHNLAVLSDIYPTININRITDARHNLANEDDQWRVPVFEEISRILAAVSQ</sequence>
<feature type="domain" description="Serine aminopeptidase S33" evidence="1">
    <location>
        <begin position="71"/>
        <end position="311"/>
    </location>
</feature>
<reference evidence="2" key="1">
    <citation type="submission" date="2023-07" db="EMBL/GenBank/DDBJ databases">
        <title>Genome content predicts the carbon catabolic preferences of heterotrophic bacteria.</title>
        <authorList>
            <person name="Gralka M."/>
        </authorList>
    </citation>
    <scope>NUCLEOTIDE SEQUENCE</scope>
    <source>
        <strain evidence="2">I2M16</strain>
    </source>
</reference>
<evidence type="ECO:0000259" key="1">
    <source>
        <dbReference type="Pfam" id="PF12146"/>
    </source>
</evidence>
<comment type="caution">
    <text evidence="2">The sequence shown here is derived from an EMBL/GenBank/DDBJ whole genome shotgun (WGS) entry which is preliminary data.</text>
</comment>
<protein>
    <submittedName>
        <fullName evidence="2">Alpha/beta hydrolase</fullName>
    </submittedName>
</protein>
<gene>
    <name evidence="2" type="ORF">Q4490_08910</name>
</gene>
<evidence type="ECO:0000313" key="2">
    <source>
        <dbReference type="EMBL" id="MDO6453685.1"/>
    </source>
</evidence>
<dbReference type="Pfam" id="PF12146">
    <property type="entry name" value="Hydrolase_4"/>
    <property type="match status" value="1"/>
</dbReference>
<keyword evidence="2" id="KW-0378">Hydrolase</keyword>
<dbReference type="InterPro" id="IPR022742">
    <property type="entry name" value="Hydrolase_4"/>
</dbReference>
<dbReference type="RefSeq" id="WP_303549994.1">
    <property type="nucleotide sequence ID" value="NZ_JAUOPG010000005.1"/>
</dbReference>
<accession>A0AAW7XHR7</accession>
<dbReference type="PANTHER" id="PTHR11614">
    <property type="entry name" value="PHOSPHOLIPASE-RELATED"/>
    <property type="match status" value="1"/>
</dbReference>
<proteinExistence type="predicted"/>